<dbReference type="InterPro" id="IPR000352">
    <property type="entry name" value="Pep_chain_release_fac_I"/>
</dbReference>
<dbReference type="AlphaFoldDB" id="A0A7R9LC40"/>
<evidence type="ECO:0000256" key="1">
    <source>
        <dbReference type="ARBA" id="ARBA00010835"/>
    </source>
</evidence>
<evidence type="ECO:0000313" key="5">
    <source>
        <dbReference type="Proteomes" id="UP000728032"/>
    </source>
</evidence>
<dbReference type="Gene3D" id="3.30.70.1660">
    <property type="match status" value="1"/>
</dbReference>
<comment type="similarity">
    <text evidence="1">Belongs to the prokaryotic/mitochondrial release factor family.</text>
</comment>
<feature type="transmembrane region" description="Helical" evidence="2">
    <location>
        <begin position="53"/>
        <end position="76"/>
    </location>
</feature>
<proteinExistence type="inferred from homology"/>
<dbReference type="SUPFAM" id="SSF75620">
    <property type="entry name" value="Release factor"/>
    <property type="match status" value="1"/>
</dbReference>
<dbReference type="InterPro" id="IPR050057">
    <property type="entry name" value="Prokaryotic/Mito_RF"/>
</dbReference>
<dbReference type="InterPro" id="IPR017509">
    <property type="entry name" value="PrfH"/>
</dbReference>
<dbReference type="PANTHER" id="PTHR43804">
    <property type="entry name" value="LD18447P"/>
    <property type="match status" value="1"/>
</dbReference>
<dbReference type="GO" id="GO:0003747">
    <property type="term" value="F:translation release factor activity"/>
    <property type="evidence" value="ECO:0007669"/>
    <property type="project" value="InterPro"/>
</dbReference>
<organism evidence="4">
    <name type="scientific">Oppiella nova</name>
    <dbReference type="NCBI Taxonomy" id="334625"/>
    <lineage>
        <taxon>Eukaryota</taxon>
        <taxon>Metazoa</taxon>
        <taxon>Ecdysozoa</taxon>
        <taxon>Arthropoda</taxon>
        <taxon>Chelicerata</taxon>
        <taxon>Arachnida</taxon>
        <taxon>Acari</taxon>
        <taxon>Acariformes</taxon>
        <taxon>Sarcoptiformes</taxon>
        <taxon>Oribatida</taxon>
        <taxon>Brachypylina</taxon>
        <taxon>Oppioidea</taxon>
        <taxon>Oppiidae</taxon>
        <taxon>Oppiella</taxon>
    </lineage>
</organism>
<dbReference type="PANTHER" id="PTHR43804:SF9">
    <property type="entry name" value="PEPTIDE CHAIN RELEASE FACTOR HOMOLOG-RELATED"/>
    <property type="match status" value="1"/>
</dbReference>
<dbReference type="InterPro" id="IPR045853">
    <property type="entry name" value="Pep_chain_release_fac_I_sf"/>
</dbReference>
<reference evidence="4" key="1">
    <citation type="submission" date="2020-11" db="EMBL/GenBank/DDBJ databases">
        <authorList>
            <person name="Tran Van P."/>
        </authorList>
    </citation>
    <scope>NUCLEOTIDE SEQUENCE</scope>
</reference>
<dbReference type="NCBIfam" id="TIGR03072">
    <property type="entry name" value="release_prfH"/>
    <property type="match status" value="1"/>
</dbReference>
<sequence length="262" mass="29131">MVVPTGTFRITDSPPRPAQFAPAPLNIYAATTTTITTIWATKWYKFFTAKTGYAIATVASLYGTIILSIVQLSAALGPAECELAVKYTLQEIHKEAKTKKIYLQTIESHATQHGYSSVLLSVDENARTWLNTWLGTIQWTFQSPIRPQHKRKNWFVGITLFDTPLQLPADDTITFQACRASGAGGQHVNTTDSAVHATHVASGISVKVMSERSQHTNKRVAKELIALKLQQQMESQQAHQKHAQHLQHALIERGNAIRSFKK</sequence>
<evidence type="ECO:0000259" key="3">
    <source>
        <dbReference type="PROSITE" id="PS00745"/>
    </source>
</evidence>
<evidence type="ECO:0000256" key="2">
    <source>
        <dbReference type="SAM" id="Phobius"/>
    </source>
</evidence>
<evidence type="ECO:0000313" key="4">
    <source>
        <dbReference type="EMBL" id="CAD7638840.1"/>
    </source>
</evidence>
<keyword evidence="2" id="KW-0472">Membrane</keyword>
<dbReference type="Gene3D" id="3.30.160.20">
    <property type="match status" value="1"/>
</dbReference>
<name>A0A7R9LC40_9ACAR</name>
<keyword evidence="5" id="KW-1185">Reference proteome</keyword>
<dbReference type="Proteomes" id="UP000728032">
    <property type="component" value="Unassembled WGS sequence"/>
</dbReference>
<dbReference type="EMBL" id="CAJPVJ010000312">
    <property type="protein sequence ID" value="CAG2162025.1"/>
    <property type="molecule type" value="Genomic_DNA"/>
</dbReference>
<keyword evidence="2" id="KW-1133">Transmembrane helix</keyword>
<gene>
    <name evidence="4" type="ORF">ONB1V03_LOCUS1626</name>
</gene>
<protein>
    <recommendedName>
        <fullName evidence="3">Prokaryotic-type class I peptide chain release factors domain-containing protein</fullName>
    </recommendedName>
</protein>
<dbReference type="Pfam" id="PF00472">
    <property type="entry name" value="RF-1"/>
    <property type="match status" value="1"/>
</dbReference>
<feature type="transmembrane region" description="Helical" evidence="2">
    <location>
        <begin position="20"/>
        <end position="41"/>
    </location>
</feature>
<feature type="domain" description="Prokaryotic-type class I peptide chain release factors" evidence="3">
    <location>
        <begin position="179"/>
        <end position="195"/>
    </location>
</feature>
<keyword evidence="2" id="KW-0812">Transmembrane</keyword>
<accession>A0A7R9LC40</accession>
<dbReference type="PROSITE" id="PS00745">
    <property type="entry name" value="RF_PROK_I"/>
    <property type="match status" value="1"/>
</dbReference>
<dbReference type="EMBL" id="OC915137">
    <property type="protein sequence ID" value="CAD7638840.1"/>
    <property type="molecule type" value="Genomic_DNA"/>
</dbReference>
<dbReference type="OrthoDB" id="2019491at2759"/>